<dbReference type="InterPro" id="IPR051678">
    <property type="entry name" value="AGP_Transferase"/>
</dbReference>
<dbReference type="Pfam" id="PF01636">
    <property type="entry name" value="APH"/>
    <property type="match status" value="1"/>
</dbReference>
<evidence type="ECO:0000313" key="3">
    <source>
        <dbReference type="EMBL" id="KAK3050241.1"/>
    </source>
</evidence>
<feature type="domain" description="Aminoglycoside phosphotransferase" evidence="2">
    <location>
        <begin position="90"/>
        <end position="283"/>
    </location>
</feature>
<reference evidence="3" key="1">
    <citation type="submission" date="2023-04" db="EMBL/GenBank/DDBJ databases">
        <title>Black Yeasts Isolated from many extreme environments.</title>
        <authorList>
            <person name="Coleine C."/>
            <person name="Stajich J.E."/>
            <person name="Selbmann L."/>
        </authorList>
    </citation>
    <scope>NUCLEOTIDE SEQUENCE</scope>
    <source>
        <strain evidence="3">CCFEE 5312</strain>
    </source>
</reference>
<proteinExistence type="predicted"/>
<keyword evidence="4" id="KW-1185">Reference proteome</keyword>
<organism evidence="3 4">
    <name type="scientific">Extremus antarcticus</name>
    <dbReference type="NCBI Taxonomy" id="702011"/>
    <lineage>
        <taxon>Eukaryota</taxon>
        <taxon>Fungi</taxon>
        <taxon>Dikarya</taxon>
        <taxon>Ascomycota</taxon>
        <taxon>Pezizomycotina</taxon>
        <taxon>Dothideomycetes</taxon>
        <taxon>Dothideomycetidae</taxon>
        <taxon>Mycosphaerellales</taxon>
        <taxon>Extremaceae</taxon>
        <taxon>Extremus</taxon>
    </lineage>
</organism>
<dbReference type="EMBL" id="JAWDJX010000034">
    <property type="protein sequence ID" value="KAK3050241.1"/>
    <property type="molecule type" value="Genomic_DNA"/>
</dbReference>
<sequence>MEELDEDTKQFQAVISRIQFDRLPRFALAIRERRQVQATLAQDQTSEVTCRVLSRPHFGTYHVVYMLQFSDGPQWAFRVPITGFPGEHNESAARSLHSEALTMRLAARETTIPVPLVHDFDTSLENELRVPFILMDFVGGKPCAKAWFDTSLEASDQEQLRARTLSDLANSMVQLNRFGFDTCGSPIYGEDGSIVDIDEGLPVYHDVDPSTDPKQSFLNTIDHQQPPSDSFSQGIRKLLRLFTEWLPQDTWEPGYVLTHPDLQFQNVVVAEDGAIVGLINWDGVATLPRHSGNERYPSWLTRDRDPTMYAYGDTLLDASEACKENSPEELSRYRAMYLGFLAKYLPEEAKRRATGRSLLLDNLSIAAGEAIFTDGIVLKIFEECVRARGEKLFGPRNKATVEPQSDGSAPSDGKEEDEESRRSDGLHDYEFLTELVDGEFDQVQLQKLKEGFDLLCHELDNIVPTLPIA</sequence>
<dbReference type="PANTHER" id="PTHR21310">
    <property type="entry name" value="AMINOGLYCOSIDE PHOSPHOTRANSFERASE-RELATED-RELATED"/>
    <property type="match status" value="1"/>
</dbReference>
<dbReference type="InterPro" id="IPR002575">
    <property type="entry name" value="Aminoglycoside_PTrfase"/>
</dbReference>
<dbReference type="AlphaFoldDB" id="A0AAJ0DH54"/>
<evidence type="ECO:0000259" key="2">
    <source>
        <dbReference type="Pfam" id="PF01636"/>
    </source>
</evidence>
<protein>
    <recommendedName>
        <fullName evidence="2">Aminoglycoside phosphotransferase domain-containing protein</fullName>
    </recommendedName>
</protein>
<dbReference type="Proteomes" id="UP001271007">
    <property type="component" value="Unassembled WGS sequence"/>
</dbReference>
<accession>A0AAJ0DH54</accession>
<dbReference type="PANTHER" id="PTHR21310:SF51">
    <property type="entry name" value="AMINOGLYCOSIDE PHOSPHOTRANSFERASE DOMAIN-CONTAINING PROTEIN"/>
    <property type="match status" value="1"/>
</dbReference>
<dbReference type="SUPFAM" id="SSF56112">
    <property type="entry name" value="Protein kinase-like (PK-like)"/>
    <property type="match status" value="1"/>
</dbReference>
<dbReference type="InterPro" id="IPR011009">
    <property type="entry name" value="Kinase-like_dom_sf"/>
</dbReference>
<evidence type="ECO:0000256" key="1">
    <source>
        <dbReference type="SAM" id="MobiDB-lite"/>
    </source>
</evidence>
<feature type="region of interest" description="Disordered" evidence="1">
    <location>
        <begin position="396"/>
        <end position="424"/>
    </location>
</feature>
<comment type="caution">
    <text evidence="3">The sequence shown here is derived from an EMBL/GenBank/DDBJ whole genome shotgun (WGS) entry which is preliminary data.</text>
</comment>
<gene>
    <name evidence="3" type="ORF">LTR09_008630</name>
</gene>
<evidence type="ECO:0000313" key="4">
    <source>
        <dbReference type="Proteomes" id="UP001271007"/>
    </source>
</evidence>
<name>A0AAJ0DH54_9PEZI</name>